<proteinExistence type="inferred from homology"/>
<comment type="subcellular location">
    <subcellularLocation>
        <location evidence="1">Cell inner membrane</location>
        <topology evidence="1">Multi-pass membrane protein</topology>
    </subcellularLocation>
    <subcellularLocation>
        <location evidence="8">Cell membrane</location>
        <topology evidence="8">Multi-pass membrane protein</topology>
    </subcellularLocation>
</comment>
<dbReference type="PROSITE" id="PS50928">
    <property type="entry name" value="ABC_TM1"/>
    <property type="match status" value="2"/>
</dbReference>
<feature type="transmembrane region" description="Helical" evidence="8">
    <location>
        <begin position="12"/>
        <end position="33"/>
    </location>
</feature>
<evidence type="ECO:0000313" key="10">
    <source>
        <dbReference type="EMBL" id="CAB3392355.1"/>
    </source>
</evidence>
<dbReference type="InterPro" id="IPR000515">
    <property type="entry name" value="MetI-like"/>
</dbReference>
<dbReference type="NCBIfam" id="NF011624">
    <property type="entry name" value="PRK15050.1"/>
    <property type="match status" value="1"/>
</dbReference>
<dbReference type="RefSeq" id="WP_197957632.1">
    <property type="nucleotide sequence ID" value="NZ_CP047972.1"/>
</dbReference>
<feature type="transmembrane region" description="Helical" evidence="8">
    <location>
        <begin position="345"/>
        <end position="373"/>
    </location>
</feature>
<keyword evidence="4" id="KW-0997">Cell inner membrane</keyword>
<feature type="transmembrane region" description="Helical" evidence="8">
    <location>
        <begin position="294"/>
        <end position="320"/>
    </location>
</feature>
<evidence type="ECO:0000256" key="1">
    <source>
        <dbReference type="ARBA" id="ARBA00004429"/>
    </source>
</evidence>
<evidence type="ECO:0000256" key="5">
    <source>
        <dbReference type="ARBA" id="ARBA00022692"/>
    </source>
</evidence>
<reference evidence="10 11" key="1">
    <citation type="submission" date="2020-04" db="EMBL/GenBank/DDBJ databases">
        <authorList>
            <person name="Hogendoorn C."/>
        </authorList>
    </citation>
    <scope>NUCLEOTIDE SEQUENCE [LARGE SCALE GENOMIC DNA]</scope>
    <source>
        <strain evidence="10">COOX1</strain>
    </source>
</reference>
<keyword evidence="2 8" id="KW-0813">Transport</keyword>
<dbReference type="Pfam" id="PF00528">
    <property type="entry name" value="BPD_transp_1"/>
    <property type="match status" value="2"/>
</dbReference>
<evidence type="ECO:0000313" key="11">
    <source>
        <dbReference type="Proteomes" id="UP000502196"/>
    </source>
</evidence>
<evidence type="ECO:0000256" key="7">
    <source>
        <dbReference type="ARBA" id="ARBA00023136"/>
    </source>
</evidence>
<keyword evidence="3" id="KW-1003">Cell membrane</keyword>
<evidence type="ECO:0000259" key="9">
    <source>
        <dbReference type="PROSITE" id="PS50928"/>
    </source>
</evidence>
<feature type="transmembrane region" description="Helical" evidence="8">
    <location>
        <begin position="380"/>
        <end position="407"/>
    </location>
</feature>
<feature type="transmembrane region" description="Helical" evidence="8">
    <location>
        <begin position="140"/>
        <end position="160"/>
    </location>
</feature>
<evidence type="ECO:0000256" key="3">
    <source>
        <dbReference type="ARBA" id="ARBA00022475"/>
    </source>
</evidence>
<dbReference type="InterPro" id="IPR035906">
    <property type="entry name" value="MetI-like_sf"/>
</dbReference>
<keyword evidence="6 8" id="KW-1133">Transmembrane helix</keyword>
<name>A0A6F9E7C8_9BACL</name>
<feature type="transmembrane region" description="Helical" evidence="8">
    <location>
        <begin position="516"/>
        <end position="543"/>
    </location>
</feature>
<feature type="transmembrane region" description="Helical" evidence="8">
    <location>
        <begin position="53"/>
        <end position="81"/>
    </location>
</feature>
<keyword evidence="7 8" id="KW-0472">Membrane</keyword>
<organism evidence="10 11">
    <name type="scientific">Kyrpidia spormannii</name>
    <dbReference type="NCBI Taxonomy" id="2055160"/>
    <lineage>
        <taxon>Bacteria</taxon>
        <taxon>Bacillati</taxon>
        <taxon>Bacillota</taxon>
        <taxon>Bacilli</taxon>
        <taxon>Bacillales</taxon>
        <taxon>Alicyclobacillaceae</taxon>
        <taxon>Kyrpidia</taxon>
    </lineage>
</organism>
<feature type="domain" description="ABC transmembrane type-1" evidence="9">
    <location>
        <begin position="58"/>
        <end position="265"/>
    </location>
</feature>
<keyword evidence="5 8" id="KW-0812">Transmembrane</keyword>
<accession>A0A6F9E7C8</accession>
<feature type="domain" description="ABC transmembrane type-1" evidence="9">
    <location>
        <begin position="348"/>
        <end position="538"/>
    </location>
</feature>
<sequence length="577" mass="61114">MLASKSRFGWPLAVAGLVFIPLVVYPGWMLISLQGDGAGGVWTEWSTVLHSAALWRTVWFSLGLSLESTVFAVLIGVGVAVAIHRSPPGFARWLVRSVELMVAFPSFLIAFSLIFLYGSQGSITAGVQHLLHLSGPPWDFLYGRAGVVFAEVCYYIPFMIRPTLAVLERMDPALPEAAAGLGARPGRVWRRVILPMAYPGISAGAILCFLLIQNEFGILLVLGSQQVQTLPMLIYSTAMMNLDLPAASVTATVMLGMSLAIYALYRQVERWSLGGRGGVFAKGTGGSVGKSSGWAAWIATLAVVIVFVLPIMVVVVSALARTWVGTVLPEGWTWRWFAVLDASDWASLGVSIAVAGAVALLATVIGTGAALLLRRRRGGIAGLIDALIMIPGAVPSVVVGLAVLAAYHQKPLDLSGSPAIVILVQLFLALPFSYRMLLAIAETMPPALEEAAAGLGAGPWRRIRRVQIPLLLPGMRASAALAFALSLGELGATMMVCPPGFATAPMQILQYMQRGYYYQGSALAVLLLLAGFLGLAAVAALGVNRRSGWALARKGLRRDRRAVDRGAGDGADIGAVS</sequence>
<evidence type="ECO:0000256" key="2">
    <source>
        <dbReference type="ARBA" id="ARBA00022448"/>
    </source>
</evidence>
<dbReference type="SUPFAM" id="SSF161098">
    <property type="entry name" value="MetI-like"/>
    <property type="match status" value="2"/>
</dbReference>
<feature type="transmembrane region" description="Helical" evidence="8">
    <location>
        <begin position="192"/>
        <end position="212"/>
    </location>
</feature>
<feature type="transmembrane region" description="Helical" evidence="8">
    <location>
        <begin position="244"/>
        <end position="265"/>
    </location>
</feature>
<evidence type="ECO:0000256" key="6">
    <source>
        <dbReference type="ARBA" id="ARBA00022989"/>
    </source>
</evidence>
<dbReference type="PANTHER" id="PTHR43357">
    <property type="entry name" value="INNER MEMBRANE ABC TRANSPORTER PERMEASE PROTEIN YDCV"/>
    <property type="match status" value="1"/>
</dbReference>
<dbReference type="EMBL" id="LR792683">
    <property type="protein sequence ID" value="CAB3392355.1"/>
    <property type="molecule type" value="Genomic_DNA"/>
</dbReference>
<comment type="similarity">
    <text evidence="8">Belongs to the binding-protein-dependent transport system permease family.</text>
</comment>
<dbReference type="PANTHER" id="PTHR43357:SF4">
    <property type="entry name" value="INNER MEMBRANE ABC TRANSPORTER PERMEASE PROTEIN YDCV"/>
    <property type="match status" value="1"/>
</dbReference>
<feature type="transmembrane region" description="Helical" evidence="8">
    <location>
        <begin position="470"/>
        <end position="496"/>
    </location>
</feature>
<gene>
    <name evidence="10" type="ORF">COOX1_1369</name>
</gene>
<dbReference type="GO" id="GO:0055085">
    <property type="term" value="P:transmembrane transport"/>
    <property type="evidence" value="ECO:0007669"/>
    <property type="project" value="InterPro"/>
</dbReference>
<evidence type="ECO:0000256" key="4">
    <source>
        <dbReference type="ARBA" id="ARBA00022519"/>
    </source>
</evidence>
<dbReference type="GO" id="GO:0005886">
    <property type="term" value="C:plasma membrane"/>
    <property type="evidence" value="ECO:0007669"/>
    <property type="project" value="UniProtKB-SubCell"/>
</dbReference>
<dbReference type="Gene3D" id="1.10.3720.10">
    <property type="entry name" value="MetI-like"/>
    <property type="match status" value="2"/>
</dbReference>
<evidence type="ECO:0000256" key="8">
    <source>
        <dbReference type="RuleBase" id="RU363032"/>
    </source>
</evidence>
<dbReference type="CDD" id="cd06261">
    <property type="entry name" value="TM_PBP2"/>
    <property type="match status" value="2"/>
</dbReference>
<feature type="transmembrane region" description="Helical" evidence="8">
    <location>
        <begin position="93"/>
        <end position="120"/>
    </location>
</feature>
<protein>
    <submittedName>
        <fullName evidence="10">Phosphonate ABC transporter permease (Modular protein)</fullName>
    </submittedName>
</protein>
<dbReference type="AlphaFoldDB" id="A0A6F9E7C8"/>
<dbReference type="Proteomes" id="UP000502196">
    <property type="component" value="Chromosome"/>
</dbReference>
<feature type="transmembrane region" description="Helical" evidence="8">
    <location>
        <begin position="419"/>
        <end position="438"/>
    </location>
</feature>